<dbReference type="VEuPathDB" id="FungiDB:BD410DRAFT_793222"/>
<dbReference type="STRING" id="50990.A0A4Y7PT12"/>
<feature type="domain" description="Thiaminase-2/PQQC" evidence="1">
    <location>
        <begin position="2"/>
        <end position="196"/>
    </location>
</feature>
<dbReference type="PANTHER" id="PTHR43198">
    <property type="entry name" value="BIFUNCTIONAL TH2 PROTEIN"/>
    <property type="match status" value="1"/>
</dbReference>
<dbReference type="InterPro" id="IPR016084">
    <property type="entry name" value="Haem_Oase-like_multi-hlx"/>
</dbReference>
<dbReference type="GO" id="GO:0005829">
    <property type="term" value="C:cytosol"/>
    <property type="evidence" value="ECO:0007669"/>
    <property type="project" value="TreeGrafter"/>
</dbReference>
<dbReference type="SUPFAM" id="SSF48613">
    <property type="entry name" value="Heme oxygenase-like"/>
    <property type="match status" value="1"/>
</dbReference>
<name>A0A4Y7PT12_9AGAM</name>
<evidence type="ECO:0000313" key="2">
    <source>
        <dbReference type="EMBL" id="TDL18514.1"/>
    </source>
</evidence>
<dbReference type="PANTHER" id="PTHR43198:SF2">
    <property type="entry name" value="SI:CH1073-67J19.1-RELATED"/>
    <property type="match status" value="1"/>
</dbReference>
<proteinExistence type="predicted"/>
<dbReference type="EMBL" id="ML170207">
    <property type="protein sequence ID" value="TDL18514.1"/>
    <property type="molecule type" value="Genomic_DNA"/>
</dbReference>
<gene>
    <name evidence="2" type="ORF">BD410DRAFT_793222</name>
</gene>
<accession>A0A4Y7PT12</accession>
<dbReference type="AlphaFoldDB" id="A0A4Y7PT12"/>
<keyword evidence="3" id="KW-1185">Reference proteome</keyword>
<evidence type="ECO:0000259" key="1">
    <source>
        <dbReference type="Pfam" id="PF03070"/>
    </source>
</evidence>
<dbReference type="Gene3D" id="1.20.910.10">
    <property type="entry name" value="Heme oxygenase-like"/>
    <property type="match status" value="1"/>
</dbReference>
<evidence type="ECO:0000313" key="3">
    <source>
        <dbReference type="Proteomes" id="UP000294933"/>
    </source>
</evidence>
<dbReference type="Proteomes" id="UP000294933">
    <property type="component" value="Unassembled WGS sequence"/>
</dbReference>
<dbReference type="CDD" id="cd19367">
    <property type="entry name" value="TenA_C_ScTHI20-like"/>
    <property type="match status" value="1"/>
</dbReference>
<protein>
    <submittedName>
        <fullName evidence="2">Heme oxygenase-like protein</fullName>
    </submittedName>
</protein>
<dbReference type="InterPro" id="IPR004305">
    <property type="entry name" value="Thiaminase-2/PQQC"/>
</dbReference>
<organism evidence="2 3">
    <name type="scientific">Rickenella mellea</name>
    <dbReference type="NCBI Taxonomy" id="50990"/>
    <lineage>
        <taxon>Eukaryota</taxon>
        <taxon>Fungi</taxon>
        <taxon>Dikarya</taxon>
        <taxon>Basidiomycota</taxon>
        <taxon>Agaricomycotina</taxon>
        <taxon>Agaricomycetes</taxon>
        <taxon>Hymenochaetales</taxon>
        <taxon>Rickenellaceae</taxon>
        <taxon>Rickenella</taxon>
    </lineage>
</organism>
<reference evidence="2 3" key="1">
    <citation type="submission" date="2018-06" db="EMBL/GenBank/DDBJ databases">
        <title>A transcriptomic atlas of mushroom development highlights an independent origin of complex multicellularity.</title>
        <authorList>
            <consortium name="DOE Joint Genome Institute"/>
            <person name="Krizsan K."/>
            <person name="Almasi E."/>
            <person name="Merenyi Z."/>
            <person name="Sahu N."/>
            <person name="Viragh M."/>
            <person name="Koszo T."/>
            <person name="Mondo S."/>
            <person name="Kiss B."/>
            <person name="Balint B."/>
            <person name="Kues U."/>
            <person name="Barry K."/>
            <person name="Hegedus J.C."/>
            <person name="Henrissat B."/>
            <person name="Johnson J."/>
            <person name="Lipzen A."/>
            <person name="Ohm R."/>
            <person name="Nagy I."/>
            <person name="Pangilinan J."/>
            <person name="Yan J."/>
            <person name="Xiong Y."/>
            <person name="Grigoriev I.V."/>
            <person name="Hibbett D.S."/>
            <person name="Nagy L.G."/>
        </authorList>
    </citation>
    <scope>NUCLEOTIDE SEQUENCE [LARGE SCALE GENOMIC DNA]</scope>
    <source>
        <strain evidence="2 3">SZMC22713</strain>
    </source>
</reference>
<dbReference type="Pfam" id="PF03070">
    <property type="entry name" value="TENA_THI-4"/>
    <property type="match status" value="1"/>
</dbReference>
<sequence>MGVLPRECFVHFIKQDYHYLKYYARAYGLLLAKSRSYAMITSAASTIQNVLREVSTMHKVFCKEWSITSEELESSPESPATTAYGAYLLDVGLHGDDSKLLVALAACLLGYGEVGLWIKAEAAAEDTWVTLEGNPYLRWIEDYSGRDYQNAVKQGIEILEEIVIKDPPSTLRLAQFKEVWNKCTSLEKGFWDMALTLT</sequence>
<dbReference type="InterPro" id="IPR050967">
    <property type="entry name" value="Thiamine_Salvage_TenA"/>
</dbReference>
<dbReference type="GO" id="GO:0006772">
    <property type="term" value="P:thiamine metabolic process"/>
    <property type="evidence" value="ECO:0007669"/>
    <property type="project" value="UniProtKB-ARBA"/>
</dbReference>
<dbReference type="OrthoDB" id="10028886at2759"/>